<proteinExistence type="predicted"/>
<dbReference type="InterPro" id="IPR012677">
    <property type="entry name" value="Nucleotide-bd_a/b_plait_sf"/>
</dbReference>
<keyword evidence="4" id="KW-1185">Reference proteome</keyword>
<dbReference type="InterPro" id="IPR057050">
    <property type="entry name" value="RRM_PARP14_2"/>
</dbReference>
<dbReference type="AlphaFoldDB" id="A0A8C9FPA6"/>
<accession>A0A8C9FPA6</accession>
<dbReference type="Pfam" id="PF23085">
    <property type="entry name" value="RRM_PARP14_3"/>
    <property type="match status" value="1"/>
</dbReference>
<dbReference type="InterPro" id="IPR057051">
    <property type="entry name" value="PARP14_RPM_1"/>
</dbReference>
<sequence>MAGPRPGSFPLLVRGDWGTAEPPAALRKKLLLYFQSPKRSGGGECELRGSAGQLLVCFAQPDVMRRVLDRPAHELEWGPRGKLSLLVTALPEGGKNGVFLVCFRMELGAQEAPQWEHPSAEKTKLVVKPGEMETTPEPYQVESSEVSLPPPLIVLENVRETISSYMLIMLVENISDLSEEDGDFSVEMIPELRAAVVTFTGNADTCFERAKKQNLTARLLELTNCIRAENVPPNTPSDYISIYFENKKNGGAHVVDVLQLRDEGAAIITFKDHQVIWNYCCLKRGLDSCKTLLARKHYSKQIFLKILRFTCWQ</sequence>
<dbReference type="Pfam" id="PF23222">
    <property type="entry name" value="RRM_PARP14_1"/>
    <property type="match status" value="1"/>
</dbReference>
<dbReference type="Proteomes" id="UP000694428">
    <property type="component" value="Unplaced"/>
</dbReference>
<feature type="domain" description="PARP14 second RRM" evidence="2">
    <location>
        <begin position="150"/>
        <end position="221"/>
    </location>
</feature>
<protein>
    <submittedName>
        <fullName evidence="3">Uncharacterized protein</fullName>
    </submittedName>
</protein>
<dbReference type="Gene3D" id="3.30.70.330">
    <property type="match status" value="2"/>
</dbReference>
<dbReference type="Ensembl" id="ENSPSTT00000019276.1">
    <property type="protein sequence ID" value="ENSPSTP00000018398.1"/>
    <property type="gene ID" value="ENSPSTG00000013203.1"/>
</dbReference>
<evidence type="ECO:0000259" key="1">
    <source>
        <dbReference type="Pfam" id="PF23222"/>
    </source>
</evidence>
<evidence type="ECO:0000313" key="3">
    <source>
        <dbReference type="Ensembl" id="ENSPSTP00000018398.1"/>
    </source>
</evidence>
<dbReference type="Ensembl" id="ENSPSTT00000011706.1">
    <property type="protein sequence ID" value="ENSPSTP00000011149.1"/>
    <property type="gene ID" value="ENSPSTG00000007852.1"/>
</dbReference>
<dbReference type="Pfam" id="PF23245">
    <property type="entry name" value="RRM_PARP14_2"/>
    <property type="match status" value="1"/>
</dbReference>
<reference evidence="3" key="1">
    <citation type="submission" date="2025-05" db="UniProtKB">
        <authorList>
            <consortium name="Ensembl"/>
        </authorList>
    </citation>
    <scope>IDENTIFICATION</scope>
</reference>
<organism evidence="3 4">
    <name type="scientific">Pavo cristatus</name>
    <name type="common">Indian peafowl</name>
    <name type="synonym">Blue peafowl</name>
    <dbReference type="NCBI Taxonomy" id="9049"/>
    <lineage>
        <taxon>Eukaryota</taxon>
        <taxon>Metazoa</taxon>
        <taxon>Chordata</taxon>
        <taxon>Craniata</taxon>
        <taxon>Vertebrata</taxon>
        <taxon>Euteleostomi</taxon>
        <taxon>Archelosauria</taxon>
        <taxon>Archosauria</taxon>
        <taxon>Dinosauria</taxon>
        <taxon>Saurischia</taxon>
        <taxon>Theropoda</taxon>
        <taxon>Coelurosauria</taxon>
        <taxon>Aves</taxon>
        <taxon>Neognathae</taxon>
        <taxon>Galloanserae</taxon>
        <taxon>Galliformes</taxon>
        <taxon>Phasianidae</taxon>
        <taxon>Phasianinae</taxon>
        <taxon>Pavo</taxon>
    </lineage>
</organism>
<feature type="domain" description="PAR14-like first RRM" evidence="1">
    <location>
        <begin position="11"/>
        <end position="87"/>
    </location>
</feature>
<name>A0A8C9FPA6_PAVCR</name>
<evidence type="ECO:0000259" key="2">
    <source>
        <dbReference type="Pfam" id="PF23245"/>
    </source>
</evidence>
<evidence type="ECO:0000313" key="4">
    <source>
        <dbReference type="Proteomes" id="UP000694428"/>
    </source>
</evidence>